<sequence length="54" mass="6009">MVCPKLHKLWCSPHVSLATRAPNWKALLKKNVGKVQRKAGEVADNVRDAVKSTK</sequence>
<dbReference type="STRING" id="291331.XOO4617"/>
<accession>Q5GTV2</accession>
<keyword evidence="2" id="KW-1185">Reference proteome</keyword>
<evidence type="ECO:0008006" key="3">
    <source>
        <dbReference type="Google" id="ProtNLM"/>
    </source>
</evidence>
<proteinExistence type="predicted"/>
<protein>
    <recommendedName>
        <fullName evidence="3">CsbD family protein</fullName>
    </recommendedName>
</protein>
<evidence type="ECO:0000313" key="2">
    <source>
        <dbReference type="Proteomes" id="UP000006735"/>
    </source>
</evidence>
<dbReference type="EMBL" id="AE013598">
    <property type="protein sequence ID" value="AAW77871.1"/>
    <property type="molecule type" value="Genomic_DNA"/>
</dbReference>
<dbReference type="Proteomes" id="UP000006735">
    <property type="component" value="Chromosome"/>
</dbReference>
<gene>
    <name evidence="1" type="ordered locus">XOO4617</name>
</gene>
<dbReference type="AlphaFoldDB" id="Q5GTV2"/>
<name>Q5GTV2_XANOR</name>
<reference evidence="1 2" key="1">
    <citation type="journal article" date="2005" name="Nucleic Acids Res.">
        <title>The genome sequence of Xanthomonas oryzae pathovar oryzae KACC10331, the bacterial blight pathogen of rice.</title>
        <authorList>
            <person name="Lee B.M."/>
            <person name="Park Y.J."/>
            <person name="Park D.S."/>
            <person name="Kang H.W."/>
            <person name="Kim J.G."/>
            <person name="Song E.S."/>
            <person name="Park I.C."/>
            <person name="Yoon U.H."/>
            <person name="Hahn J.H."/>
            <person name="Koo B.S."/>
            <person name="Lee G.B."/>
            <person name="Kim H."/>
            <person name="Park H.S."/>
            <person name="Yoon K.O."/>
            <person name="Kim J.H."/>
            <person name="Jung C.H."/>
            <person name="Koh N.H."/>
            <person name="Seo J.S."/>
            <person name="Go S.J."/>
        </authorList>
    </citation>
    <scope>NUCLEOTIDE SEQUENCE [LARGE SCALE GENOMIC DNA]</scope>
    <source>
        <strain evidence="2">KACC10331 / KXO85</strain>
    </source>
</reference>
<dbReference type="KEGG" id="xoo:XOO4617"/>
<dbReference type="HOGENOM" id="CLU_3049376_0_0_6"/>
<evidence type="ECO:0000313" key="1">
    <source>
        <dbReference type="EMBL" id="AAW77871.1"/>
    </source>
</evidence>
<organism evidence="1 2">
    <name type="scientific">Xanthomonas oryzae pv. oryzae (strain KACC10331 / KXO85)</name>
    <dbReference type="NCBI Taxonomy" id="291331"/>
    <lineage>
        <taxon>Bacteria</taxon>
        <taxon>Pseudomonadati</taxon>
        <taxon>Pseudomonadota</taxon>
        <taxon>Gammaproteobacteria</taxon>
        <taxon>Lysobacterales</taxon>
        <taxon>Lysobacteraceae</taxon>
        <taxon>Xanthomonas</taxon>
    </lineage>
</organism>